<dbReference type="GO" id="GO:0000155">
    <property type="term" value="F:phosphorelay sensor kinase activity"/>
    <property type="evidence" value="ECO:0007669"/>
    <property type="project" value="InterPro"/>
</dbReference>
<evidence type="ECO:0000256" key="3">
    <source>
        <dbReference type="SAM" id="MobiDB-lite"/>
    </source>
</evidence>
<name>A0A9N8DTY0_9STRA</name>
<keyword evidence="8" id="KW-1185">Reference proteome</keyword>
<dbReference type="Gene3D" id="3.30.565.10">
    <property type="entry name" value="Histidine kinase-like ATPase, C-terminal domain"/>
    <property type="match status" value="1"/>
</dbReference>
<feature type="transmembrane region" description="Helical" evidence="4">
    <location>
        <begin position="37"/>
        <end position="57"/>
    </location>
</feature>
<dbReference type="Proteomes" id="UP001153069">
    <property type="component" value="Unassembled WGS sequence"/>
</dbReference>
<comment type="caution">
    <text evidence="7">The sequence shown here is derived from an EMBL/GenBank/DDBJ whole genome shotgun (WGS) entry which is preliminary data.</text>
</comment>
<dbReference type="PANTHER" id="PTHR43719">
    <property type="entry name" value="TWO-COMPONENT HISTIDINE KINASE"/>
    <property type="match status" value="1"/>
</dbReference>
<proteinExistence type="predicted"/>
<dbReference type="InterPro" id="IPR036097">
    <property type="entry name" value="HisK_dim/P_sf"/>
</dbReference>
<evidence type="ECO:0000313" key="7">
    <source>
        <dbReference type="EMBL" id="CAB9508967.1"/>
    </source>
</evidence>
<evidence type="ECO:0000256" key="2">
    <source>
        <dbReference type="PROSITE-ProRule" id="PRU00169"/>
    </source>
</evidence>
<dbReference type="SMART" id="SM00388">
    <property type="entry name" value="HisKA"/>
    <property type="match status" value="1"/>
</dbReference>
<dbReference type="SMART" id="SM00448">
    <property type="entry name" value="REC"/>
    <property type="match status" value="1"/>
</dbReference>
<dbReference type="PRINTS" id="PR00344">
    <property type="entry name" value="BCTRLSENSOR"/>
</dbReference>
<dbReference type="InterPro" id="IPR050956">
    <property type="entry name" value="2C_system_His_kinase"/>
</dbReference>
<dbReference type="PANTHER" id="PTHR43719:SF28">
    <property type="entry name" value="PEROXIDE STRESS-ACTIVATED HISTIDINE KINASE MAK1-RELATED"/>
    <property type="match status" value="1"/>
</dbReference>
<dbReference type="EMBL" id="CAICTM010000368">
    <property type="protein sequence ID" value="CAB9508967.1"/>
    <property type="molecule type" value="Genomic_DNA"/>
</dbReference>
<dbReference type="Pfam" id="PF02518">
    <property type="entry name" value="HATPase_c"/>
    <property type="match status" value="1"/>
</dbReference>
<evidence type="ECO:0000256" key="4">
    <source>
        <dbReference type="SAM" id="Phobius"/>
    </source>
</evidence>
<dbReference type="Pfam" id="PF00072">
    <property type="entry name" value="Response_reg"/>
    <property type="match status" value="1"/>
</dbReference>
<evidence type="ECO:0000259" key="6">
    <source>
        <dbReference type="PROSITE" id="PS50110"/>
    </source>
</evidence>
<keyword evidence="7" id="KW-0808">Transferase</keyword>
<sequence>MALDLLAISHLLVAVANVVISLQFMTSLHRYPHRRNIPWRLTWCLILFAFYTFLSGCNQLLLGLGQAQTFLYAAIQYGNAVVSAITAVCLVPVIPDMFTLVDQTVSKLTQDSTESKAKLFTFMAFLCHEIRNPLFAITSSAECLQDTPMSAEQEEEVSSISDSSLLMLRLVNDVLDLSKLDSGKLEVESRAFDLHSMIKRLGDSMSRQVQRKHQGTVALVCSMSPSVPRMIKGDSVRILQIIYNLLSNSCKFTSEGTISLKVLARGIVESEEEEEQDTEHTVTMSANRPVSMFASKRGGVCHRKTPSQQGSKLDGTGSEEKPLFSMALLGGSDGSDEADATPCDCEDTDKRTVVLSVIVEDTGCGISHERLEDIFEPYTQAKLSDFRIHGGTGLGLSIISSLTKTMGGSISVTSKPGKGAKFHLRLPVGLPGNTECHSDESSHEDESTERMMMGESFRATGDKKHQRKKKLDYVGECLPSDQTQVPKQFLKCQRLPSCVDFSGLHQEVSDHTEQTSLHASGPLLALATPLPLPPLPPAPLVPLNDHSWRTVGSISDHCPTSPPMLQIPKTCKLPSFQLPSNDNVVLVVDDNSVNRKILGKMLSTYKIEHRVATNGQEAVDALLDSRNYEPNRNDVSRPRYSLVFMDISMPIMDGNTAISTIRQKNMDLPIVALSANVLSDERNRTIGLGADEYHSKPILRTTLHDICSRHLVPRPNLQVAPQHSKDCGARPTLAASPPTPTNTQPLQCRHDCSYDSNTSKVVAPSNRTVLKEASIASMSTGGDPKRPKLPDHSPLTQYPNYGTIIKT</sequence>
<dbReference type="InterPro" id="IPR003594">
    <property type="entry name" value="HATPase_dom"/>
</dbReference>
<keyword evidence="4" id="KW-0812">Transmembrane</keyword>
<feature type="modified residue" description="4-aspartylphosphate" evidence="2">
    <location>
        <position position="646"/>
    </location>
</feature>
<dbReference type="InterPro" id="IPR011006">
    <property type="entry name" value="CheY-like_superfamily"/>
</dbReference>
<dbReference type="SMART" id="SM00387">
    <property type="entry name" value="HATPase_c"/>
    <property type="match status" value="1"/>
</dbReference>
<dbReference type="InterPro" id="IPR004358">
    <property type="entry name" value="Sig_transdc_His_kin-like_C"/>
</dbReference>
<evidence type="ECO:0000259" key="5">
    <source>
        <dbReference type="PROSITE" id="PS50109"/>
    </source>
</evidence>
<feature type="region of interest" description="Disordered" evidence="3">
    <location>
        <begin position="719"/>
        <end position="746"/>
    </location>
</feature>
<dbReference type="CDD" id="cd17546">
    <property type="entry name" value="REC_hyHK_CKI1_RcsC-like"/>
    <property type="match status" value="1"/>
</dbReference>
<feature type="region of interest" description="Disordered" evidence="3">
    <location>
        <begin position="775"/>
        <end position="807"/>
    </location>
</feature>
<feature type="compositionally biased region" description="Polar residues" evidence="3">
    <location>
        <begin position="794"/>
        <end position="807"/>
    </location>
</feature>
<dbReference type="OrthoDB" id="60033at2759"/>
<dbReference type="Gene3D" id="3.40.50.2300">
    <property type="match status" value="1"/>
</dbReference>
<dbReference type="PROSITE" id="PS50110">
    <property type="entry name" value="RESPONSE_REGULATORY"/>
    <property type="match status" value="1"/>
</dbReference>
<dbReference type="InterPro" id="IPR005467">
    <property type="entry name" value="His_kinase_dom"/>
</dbReference>
<keyword evidence="4" id="KW-1133">Transmembrane helix</keyword>
<dbReference type="Gene3D" id="1.10.287.130">
    <property type="match status" value="1"/>
</dbReference>
<dbReference type="SUPFAM" id="SSF52172">
    <property type="entry name" value="CheY-like"/>
    <property type="match status" value="1"/>
</dbReference>
<reference evidence="7" key="1">
    <citation type="submission" date="2020-06" db="EMBL/GenBank/DDBJ databases">
        <authorList>
            <consortium name="Plant Systems Biology data submission"/>
        </authorList>
    </citation>
    <scope>NUCLEOTIDE SEQUENCE</scope>
    <source>
        <strain evidence="7">D6</strain>
    </source>
</reference>
<protein>
    <submittedName>
        <fullName evidence="7">Hybrid signal transduction histidine kinase J</fullName>
    </submittedName>
</protein>
<feature type="region of interest" description="Disordered" evidence="3">
    <location>
        <begin position="297"/>
        <end position="319"/>
    </location>
</feature>
<dbReference type="PROSITE" id="PS50109">
    <property type="entry name" value="HIS_KIN"/>
    <property type="match status" value="1"/>
</dbReference>
<keyword evidence="1 2" id="KW-0597">Phosphoprotein</keyword>
<keyword evidence="7" id="KW-0418">Kinase</keyword>
<evidence type="ECO:0000256" key="1">
    <source>
        <dbReference type="ARBA" id="ARBA00022553"/>
    </source>
</evidence>
<dbReference type="CDD" id="cd00082">
    <property type="entry name" value="HisKA"/>
    <property type="match status" value="1"/>
</dbReference>
<gene>
    <name evidence="7" type="ORF">SEMRO_369_G128120.1</name>
</gene>
<dbReference type="Pfam" id="PF00512">
    <property type="entry name" value="HisKA"/>
    <property type="match status" value="1"/>
</dbReference>
<accession>A0A9N8DTY0</accession>
<feature type="domain" description="Response regulatory" evidence="6">
    <location>
        <begin position="584"/>
        <end position="711"/>
    </location>
</feature>
<dbReference type="InterPro" id="IPR036890">
    <property type="entry name" value="HATPase_C_sf"/>
</dbReference>
<evidence type="ECO:0000313" key="8">
    <source>
        <dbReference type="Proteomes" id="UP001153069"/>
    </source>
</evidence>
<dbReference type="InterPro" id="IPR003661">
    <property type="entry name" value="HisK_dim/P_dom"/>
</dbReference>
<dbReference type="SUPFAM" id="SSF55874">
    <property type="entry name" value="ATPase domain of HSP90 chaperone/DNA topoisomerase II/histidine kinase"/>
    <property type="match status" value="2"/>
</dbReference>
<dbReference type="SUPFAM" id="SSF47384">
    <property type="entry name" value="Homodimeric domain of signal transducing histidine kinase"/>
    <property type="match status" value="1"/>
</dbReference>
<dbReference type="InterPro" id="IPR001789">
    <property type="entry name" value="Sig_transdc_resp-reg_receiver"/>
</dbReference>
<organism evidence="7 8">
    <name type="scientific">Seminavis robusta</name>
    <dbReference type="NCBI Taxonomy" id="568900"/>
    <lineage>
        <taxon>Eukaryota</taxon>
        <taxon>Sar</taxon>
        <taxon>Stramenopiles</taxon>
        <taxon>Ochrophyta</taxon>
        <taxon>Bacillariophyta</taxon>
        <taxon>Bacillariophyceae</taxon>
        <taxon>Bacillariophycidae</taxon>
        <taxon>Naviculales</taxon>
        <taxon>Naviculaceae</taxon>
        <taxon>Seminavis</taxon>
    </lineage>
</organism>
<keyword evidence="4" id="KW-0472">Membrane</keyword>
<dbReference type="AlphaFoldDB" id="A0A9N8DTY0"/>
<feature type="domain" description="Histidine kinase" evidence="5">
    <location>
        <begin position="125"/>
        <end position="430"/>
    </location>
</feature>
<feature type="transmembrane region" description="Helical" evidence="4">
    <location>
        <begin position="69"/>
        <end position="94"/>
    </location>
</feature>